<dbReference type="HOGENOM" id="CLU_060897_1_0_11"/>
<evidence type="ECO:0000313" key="3">
    <source>
        <dbReference type="Proteomes" id="UP000017746"/>
    </source>
</evidence>
<dbReference type="GO" id="GO:0019284">
    <property type="term" value="P:L-methionine salvage from S-adenosylmethionine"/>
    <property type="evidence" value="ECO:0007669"/>
    <property type="project" value="TreeGrafter"/>
</dbReference>
<dbReference type="InterPro" id="IPR000845">
    <property type="entry name" value="Nucleoside_phosphorylase_d"/>
</dbReference>
<gene>
    <name evidence="2" type="ORF">AFR_25450</name>
</gene>
<name>U5W2J6_9ACTN</name>
<dbReference type="RefSeq" id="WP_023363973.1">
    <property type="nucleotide sequence ID" value="NC_022657.1"/>
</dbReference>
<evidence type="ECO:0000313" key="2">
    <source>
        <dbReference type="EMBL" id="AGZ43354.1"/>
    </source>
</evidence>
<feature type="domain" description="Nucleoside phosphorylase" evidence="1">
    <location>
        <begin position="5"/>
        <end position="242"/>
    </location>
</feature>
<organism evidence="2 3">
    <name type="scientific">Actinoplanes friuliensis DSM 7358</name>
    <dbReference type="NCBI Taxonomy" id="1246995"/>
    <lineage>
        <taxon>Bacteria</taxon>
        <taxon>Bacillati</taxon>
        <taxon>Actinomycetota</taxon>
        <taxon>Actinomycetes</taxon>
        <taxon>Micromonosporales</taxon>
        <taxon>Micromonosporaceae</taxon>
        <taxon>Actinoplanes</taxon>
    </lineage>
</organism>
<protein>
    <submittedName>
        <fullName evidence="2">Purine phosphorylase family 1</fullName>
    </submittedName>
</protein>
<dbReference type="PANTHER" id="PTHR46832">
    <property type="entry name" value="5'-METHYLTHIOADENOSINE/S-ADENOSYLHOMOCYSTEINE NUCLEOSIDASE"/>
    <property type="match status" value="1"/>
</dbReference>
<dbReference type="Gene3D" id="3.40.50.1580">
    <property type="entry name" value="Nucleoside phosphorylase domain"/>
    <property type="match status" value="1"/>
</dbReference>
<dbReference type="STRING" id="1246995.AFR_25450"/>
<dbReference type="PATRIC" id="fig|1246995.3.peg.5156"/>
<proteinExistence type="predicted"/>
<dbReference type="GO" id="GO:0005829">
    <property type="term" value="C:cytosol"/>
    <property type="evidence" value="ECO:0007669"/>
    <property type="project" value="TreeGrafter"/>
</dbReference>
<dbReference type="Proteomes" id="UP000017746">
    <property type="component" value="Chromosome"/>
</dbReference>
<keyword evidence="3" id="KW-1185">Reference proteome</keyword>
<dbReference type="AlphaFoldDB" id="U5W2J6"/>
<dbReference type="OrthoDB" id="44283at2"/>
<dbReference type="CDD" id="cd09008">
    <property type="entry name" value="MTAN"/>
    <property type="match status" value="1"/>
</dbReference>
<dbReference type="SUPFAM" id="SSF53167">
    <property type="entry name" value="Purine and uridine phosphorylases"/>
    <property type="match status" value="1"/>
</dbReference>
<dbReference type="GO" id="GO:0009116">
    <property type="term" value="P:nucleoside metabolic process"/>
    <property type="evidence" value="ECO:0007669"/>
    <property type="project" value="InterPro"/>
</dbReference>
<dbReference type="EMBL" id="CP006272">
    <property type="protein sequence ID" value="AGZ43354.1"/>
    <property type="molecule type" value="Genomic_DNA"/>
</dbReference>
<dbReference type="PANTHER" id="PTHR46832:SF1">
    <property type="entry name" value="5'-METHYLTHIOADENOSINE_S-ADENOSYLHOMOCYSTEINE NUCLEOSIDASE"/>
    <property type="match status" value="1"/>
</dbReference>
<dbReference type="GO" id="GO:0008782">
    <property type="term" value="F:adenosylhomocysteine nucleosidase activity"/>
    <property type="evidence" value="ECO:0007669"/>
    <property type="project" value="TreeGrafter"/>
</dbReference>
<dbReference type="eggNOG" id="COG0775">
    <property type="taxonomic scope" value="Bacteria"/>
</dbReference>
<evidence type="ECO:0000259" key="1">
    <source>
        <dbReference type="Pfam" id="PF01048"/>
    </source>
</evidence>
<accession>U5W2J6</accession>
<reference evidence="2 3" key="1">
    <citation type="journal article" date="2014" name="J. Biotechnol.">
        <title>Complete genome sequence of the actinobacterium Actinoplanes friuliensis HAG 010964, producer of the lipopeptide antibiotic friulimycin.</title>
        <authorList>
            <person name="Ruckert C."/>
            <person name="Szczepanowski R."/>
            <person name="Albersmeier A."/>
            <person name="Goesmann A."/>
            <person name="Fischer N."/>
            <person name="Steinkamper A."/>
            <person name="Puhler A."/>
            <person name="Biener R."/>
            <person name="Schwartz D."/>
            <person name="Kalinowski J."/>
        </authorList>
    </citation>
    <scope>NUCLEOTIDE SEQUENCE [LARGE SCALE GENOMIC DNA]</scope>
    <source>
        <strain evidence="2 3">DSM 7358</strain>
    </source>
</reference>
<sequence>MKSRPIVVLTALNLEYQAVREHLTEIEVHRHQAGTRFEVGRLGVGGCRVALGLTGKGNHHSAVLAERAMAEFDPPAVLFVGIAGALWPEMSLGDVVVATQVYAYHGGTSEDDGLKARPRAWEIPHECDQIAHHIARTDTWARGLPEGERTPKVLFGAIAAGEVVLDSAVSAHARWIKQTYNDALAVEMEAAGLAQAAHLNRSLPAVVVRGISDRADGTKNDTDAEDWQPAAAANAALFAIALAEELAQTERHRERTRKDGNRTMSETVRNIAKGSAQVGVQAGTVHGGISMVQQPRSVAPEIPVQLAELREQISKAQAAGEVDRETFVAAEQELDTITELLPAPGEGAGSRLMLALRKLRGLLLDWTDLASKVTAIIAALRGAS</sequence>
<dbReference type="GO" id="GO:0008930">
    <property type="term" value="F:methylthioadenosine nucleosidase activity"/>
    <property type="evidence" value="ECO:0007669"/>
    <property type="project" value="TreeGrafter"/>
</dbReference>
<dbReference type="KEGG" id="afs:AFR_25450"/>
<dbReference type="InterPro" id="IPR035994">
    <property type="entry name" value="Nucleoside_phosphorylase_sf"/>
</dbReference>
<dbReference type="Pfam" id="PF01048">
    <property type="entry name" value="PNP_UDP_1"/>
    <property type="match status" value="1"/>
</dbReference>